<feature type="non-terminal residue" evidence="2">
    <location>
        <position position="128"/>
    </location>
</feature>
<accession>A0A813J7Z7</accession>
<feature type="region of interest" description="Disordered" evidence="1">
    <location>
        <begin position="89"/>
        <end position="128"/>
    </location>
</feature>
<name>A0A813J7Z7_POLGL</name>
<sequence length="128" mass="14272">VAESNKLTPGQVCMQWSLCRNVCTVVKSANFGRLRENLEAQSPSQPRLSCSTLARLDELAAPNAKYGPVYWGFNDQDYLHPWRNEQELTKEADLSPSRTTESFDGEGLFPESESFDSRSRSASPAVGR</sequence>
<dbReference type="Gene3D" id="3.20.20.100">
    <property type="entry name" value="NADP-dependent oxidoreductase domain"/>
    <property type="match status" value="1"/>
</dbReference>
<dbReference type="PROSITE" id="PS00063">
    <property type="entry name" value="ALDOKETO_REDUCTASE_3"/>
    <property type="match status" value="1"/>
</dbReference>
<dbReference type="Proteomes" id="UP000626109">
    <property type="component" value="Unassembled WGS sequence"/>
</dbReference>
<dbReference type="AlphaFoldDB" id="A0A813J7Z7"/>
<reference evidence="2" key="1">
    <citation type="submission" date="2021-02" db="EMBL/GenBank/DDBJ databases">
        <authorList>
            <person name="Dougan E. K."/>
            <person name="Rhodes N."/>
            <person name="Thang M."/>
            <person name="Chan C."/>
        </authorList>
    </citation>
    <scope>NUCLEOTIDE SEQUENCE</scope>
</reference>
<proteinExistence type="predicted"/>
<evidence type="ECO:0000256" key="1">
    <source>
        <dbReference type="SAM" id="MobiDB-lite"/>
    </source>
</evidence>
<evidence type="ECO:0008006" key="4">
    <source>
        <dbReference type="Google" id="ProtNLM"/>
    </source>
</evidence>
<protein>
    <recommendedName>
        <fullName evidence="4">NADP-dependent oxidoreductase domain-containing protein</fullName>
    </recommendedName>
</protein>
<gene>
    <name evidence="2" type="ORF">PGLA2088_LOCUS16018</name>
</gene>
<dbReference type="GO" id="GO:0016491">
    <property type="term" value="F:oxidoreductase activity"/>
    <property type="evidence" value="ECO:0007669"/>
    <property type="project" value="InterPro"/>
</dbReference>
<dbReference type="InterPro" id="IPR036812">
    <property type="entry name" value="NAD(P)_OxRdtase_dom_sf"/>
</dbReference>
<evidence type="ECO:0000313" key="3">
    <source>
        <dbReference type="Proteomes" id="UP000626109"/>
    </source>
</evidence>
<dbReference type="EMBL" id="CAJNNW010020151">
    <property type="protein sequence ID" value="CAE8665769.1"/>
    <property type="molecule type" value="Genomic_DNA"/>
</dbReference>
<dbReference type="SUPFAM" id="SSF51430">
    <property type="entry name" value="NAD(P)-linked oxidoreductase"/>
    <property type="match status" value="1"/>
</dbReference>
<evidence type="ECO:0000313" key="2">
    <source>
        <dbReference type="EMBL" id="CAE8665769.1"/>
    </source>
</evidence>
<comment type="caution">
    <text evidence="2">The sequence shown here is derived from an EMBL/GenBank/DDBJ whole genome shotgun (WGS) entry which is preliminary data.</text>
</comment>
<dbReference type="InterPro" id="IPR018170">
    <property type="entry name" value="Aldo/ket_reductase_CS"/>
</dbReference>
<organism evidence="2 3">
    <name type="scientific">Polarella glacialis</name>
    <name type="common">Dinoflagellate</name>
    <dbReference type="NCBI Taxonomy" id="89957"/>
    <lineage>
        <taxon>Eukaryota</taxon>
        <taxon>Sar</taxon>
        <taxon>Alveolata</taxon>
        <taxon>Dinophyceae</taxon>
        <taxon>Suessiales</taxon>
        <taxon>Suessiaceae</taxon>
        <taxon>Polarella</taxon>
    </lineage>
</organism>